<feature type="region of interest" description="Disordered" evidence="1">
    <location>
        <begin position="109"/>
        <end position="168"/>
    </location>
</feature>
<organism evidence="2 3">
    <name type="scientific">Prymnesium parvum</name>
    <name type="common">Toxic golden alga</name>
    <dbReference type="NCBI Taxonomy" id="97485"/>
    <lineage>
        <taxon>Eukaryota</taxon>
        <taxon>Haptista</taxon>
        <taxon>Haptophyta</taxon>
        <taxon>Prymnesiophyceae</taxon>
        <taxon>Prymnesiales</taxon>
        <taxon>Prymnesiaceae</taxon>
        <taxon>Prymnesium</taxon>
    </lineage>
</organism>
<protein>
    <recommendedName>
        <fullName evidence="4">RING-type E3 ubiquitin transferase</fullName>
    </recommendedName>
</protein>
<dbReference type="Proteomes" id="UP001515480">
    <property type="component" value="Unassembled WGS sequence"/>
</dbReference>
<dbReference type="PRINTS" id="PR01217">
    <property type="entry name" value="PRICHEXTENSN"/>
</dbReference>
<feature type="region of interest" description="Disordered" evidence="1">
    <location>
        <begin position="19"/>
        <end position="56"/>
    </location>
</feature>
<name>A0AB34IXB6_PRYPA</name>
<gene>
    <name evidence="2" type="ORF">AB1Y20_007558</name>
</gene>
<proteinExistence type="predicted"/>
<evidence type="ECO:0008006" key="4">
    <source>
        <dbReference type="Google" id="ProtNLM"/>
    </source>
</evidence>
<comment type="caution">
    <text evidence="2">The sequence shown here is derived from an EMBL/GenBank/DDBJ whole genome shotgun (WGS) entry which is preliminary data.</text>
</comment>
<feature type="compositionally biased region" description="Basic and acidic residues" evidence="1">
    <location>
        <begin position="155"/>
        <end position="168"/>
    </location>
</feature>
<feature type="compositionally biased region" description="Low complexity" evidence="1">
    <location>
        <begin position="24"/>
        <end position="53"/>
    </location>
</feature>
<accession>A0AB34IXB6</accession>
<keyword evidence="3" id="KW-1185">Reference proteome</keyword>
<feature type="compositionally biased region" description="Pro residues" evidence="1">
    <location>
        <begin position="218"/>
        <end position="248"/>
    </location>
</feature>
<evidence type="ECO:0000256" key="1">
    <source>
        <dbReference type="SAM" id="MobiDB-lite"/>
    </source>
</evidence>
<dbReference type="EMBL" id="JBGBPQ010000017">
    <property type="protein sequence ID" value="KAL1507954.1"/>
    <property type="molecule type" value="Genomic_DNA"/>
</dbReference>
<dbReference type="InterPro" id="IPR051888">
    <property type="entry name" value="UPF0148_domain"/>
</dbReference>
<reference evidence="2 3" key="1">
    <citation type="journal article" date="2024" name="Science">
        <title>Giant polyketide synthase enzymes in the biosynthesis of giant marine polyether toxins.</title>
        <authorList>
            <person name="Fallon T.R."/>
            <person name="Shende V.V."/>
            <person name="Wierzbicki I.H."/>
            <person name="Pendleton A.L."/>
            <person name="Watervoot N.F."/>
            <person name="Auber R.P."/>
            <person name="Gonzalez D.J."/>
            <person name="Wisecaver J.H."/>
            <person name="Moore B.S."/>
        </authorList>
    </citation>
    <scope>NUCLEOTIDE SEQUENCE [LARGE SCALE GENOMIC DNA]</scope>
    <source>
        <strain evidence="2 3">12B1</strain>
    </source>
</reference>
<dbReference type="InterPro" id="IPR009563">
    <property type="entry name" value="SSSCA1"/>
</dbReference>
<dbReference type="AlphaFoldDB" id="A0AB34IXB6"/>
<dbReference type="PANTHER" id="PTHR16537:SF1">
    <property type="entry name" value="PROTEIN ZNRD2"/>
    <property type="match status" value="1"/>
</dbReference>
<feature type="compositionally biased region" description="Low complexity" evidence="1">
    <location>
        <begin position="123"/>
        <end position="136"/>
    </location>
</feature>
<evidence type="ECO:0000313" key="3">
    <source>
        <dbReference type="Proteomes" id="UP001515480"/>
    </source>
</evidence>
<evidence type="ECO:0000313" key="2">
    <source>
        <dbReference type="EMBL" id="KAL1507954.1"/>
    </source>
</evidence>
<feature type="region of interest" description="Disordered" evidence="1">
    <location>
        <begin position="216"/>
        <end position="270"/>
    </location>
</feature>
<dbReference type="PANTHER" id="PTHR16537">
    <property type="entry name" value="SJOEGREN SYNDROME/SCLERODERMA AUTOANTIGEN 1"/>
    <property type="match status" value="1"/>
</dbReference>
<dbReference type="Pfam" id="PF06677">
    <property type="entry name" value="Auto_anti-p27"/>
    <property type="match status" value="2"/>
</dbReference>
<sequence>MDEELSPLQARLMATYMDALADSKPTAPRPTAAAKPPANSPPRAAAKPSASRSDLYSKKMGELLLKGWRMQAENCPVTGEVPLMQDPVSGRSFSIALGKFVDELGAAEKETTPPLGPPPPAAAPAVAEAPAEAPAAAAPPPKRSQYLPTLSPEQEAAHAKSKAESDKWSEQLSQLMLKGWKMLGENCPVTAQVPLMQHPTNGRKFSVAIGKFVDELGVPPPSPSSAATPPAPNQLPPPMAPSPQPSPAFHPREASPVLPPPSPPVQLGVAPPLQLGVAASLPPSRAGRTALDAALDAVQQQLLQCSVLLSEAASPPPLPLLDAVTRCAQALSALEAARRAGTTP</sequence>